<dbReference type="STRING" id="1123350.SAMN02744040_00807"/>
<dbReference type="Gene3D" id="3.40.50.2300">
    <property type="match status" value="1"/>
</dbReference>
<dbReference type="Pfam" id="PF00072">
    <property type="entry name" value="Response_reg"/>
    <property type="match status" value="1"/>
</dbReference>
<keyword evidence="7" id="KW-1185">Reference proteome</keyword>
<accession>A0A1M5Q682</accession>
<sequence length="287" mass="32324">MKKAKVVIVDDSPFSIAIIRDILIEKGFDVVGEAGSLEETIRVVEEKKPDLVTMDMTIPGTDGLECTRAVHSINPNIKVIVISSMMDDEIIKEAKKNKVSGYIQKPIDPENLITEIERVMAGEELFEELNEIYPKVFKEAFYDNMNRFTKTIPCFNDEVKENKGLSSRGISVVVGIIGKYLGRMIFDLSYETAQNMAKSILKRDVKDIHETLAMVEEFANIVAGNACSMINRRNKVYGLRVAPPTVFHGKSLNISKTELETISLVIQTDFGEMYLNVGFKRGDNEWM</sequence>
<feature type="domain" description="Response regulatory" evidence="5">
    <location>
        <begin position="5"/>
        <end position="120"/>
    </location>
</feature>
<dbReference type="EMBL" id="FQXH01000007">
    <property type="protein sequence ID" value="SHH09269.1"/>
    <property type="molecule type" value="Genomic_DNA"/>
</dbReference>
<dbReference type="Gene3D" id="3.40.1550.10">
    <property type="entry name" value="CheC-like"/>
    <property type="match status" value="1"/>
</dbReference>
<organism evidence="6 7">
    <name type="scientific">Tepidibacter thalassicus DSM 15285</name>
    <dbReference type="NCBI Taxonomy" id="1123350"/>
    <lineage>
        <taxon>Bacteria</taxon>
        <taxon>Bacillati</taxon>
        <taxon>Bacillota</taxon>
        <taxon>Clostridia</taxon>
        <taxon>Peptostreptococcales</taxon>
        <taxon>Peptostreptococcaceae</taxon>
        <taxon>Tepidibacter</taxon>
    </lineage>
</organism>
<dbReference type="InterPro" id="IPR028051">
    <property type="entry name" value="CheX-like_dom"/>
</dbReference>
<dbReference type="PANTHER" id="PTHR43228:SF1">
    <property type="entry name" value="TWO-COMPONENT RESPONSE REGULATOR ARR22"/>
    <property type="match status" value="1"/>
</dbReference>
<dbReference type="OrthoDB" id="9779069at2"/>
<evidence type="ECO:0000313" key="6">
    <source>
        <dbReference type="EMBL" id="SHH09269.1"/>
    </source>
</evidence>
<evidence type="ECO:0000256" key="1">
    <source>
        <dbReference type="ARBA" id="ARBA00018672"/>
    </source>
</evidence>
<dbReference type="SUPFAM" id="SSF103039">
    <property type="entry name" value="CheC-like"/>
    <property type="match status" value="1"/>
</dbReference>
<dbReference type="AlphaFoldDB" id="A0A1M5Q682"/>
<evidence type="ECO:0000256" key="4">
    <source>
        <dbReference type="PROSITE-ProRule" id="PRU00169"/>
    </source>
</evidence>
<dbReference type="PROSITE" id="PS50110">
    <property type="entry name" value="RESPONSE_REGULATORY"/>
    <property type="match status" value="1"/>
</dbReference>
<dbReference type="Proteomes" id="UP000242520">
    <property type="component" value="Unassembled WGS sequence"/>
</dbReference>
<dbReference type="InterPro" id="IPR011006">
    <property type="entry name" value="CheY-like_superfamily"/>
</dbReference>
<dbReference type="PANTHER" id="PTHR43228">
    <property type="entry name" value="TWO-COMPONENT RESPONSE REGULATOR"/>
    <property type="match status" value="1"/>
</dbReference>
<comment type="function">
    <text evidence="3">May play the central regulatory role in sporulation. It may be an element of the effector pathway responsible for the activation of sporulation genes in response to nutritional stress. Spo0A may act in concert with spo0H (a sigma factor) to control the expression of some genes that are critical to the sporulation process.</text>
</comment>
<keyword evidence="4" id="KW-0597">Phosphoprotein</keyword>
<dbReference type="InterPro" id="IPR052048">
    <property type="entry name" value="ST_Response_Regulator"/>
</dbReference>
<dbReference type="InterPro" id="IPR001789">
    <property type="entry name" value="Sig_transdc_resp-reg_receiver"/>
</dbReference>
<proteinExistence type="predicted"/>
<protein>
    <recommendedName>
        <fullName evidence="1">Stage 0 sporulation protein A homolog</fullName>
    </recommendedName>
</protein>
<evidence type="ECO:0000259" key="5">
    <source>
        <dbReference type="PROSITE" id="PS50110"/>
    </source>
</evidence>
<gene>
    <name evidence="6" type="ORF">SAMN02744040_00807</name>
</gene>
<keyword evidence="2" id="KW-0145">Chemotaxis</keyword>
<evidence type="ECO:0000256" key="2">
    <source>
        <dbReference type="ARBA" id="ARBA00022500"/>
    </source>
</evidence>
<dbReference type="RefSeq" id="WP_072723877.1">
    <property type="nucleotide sequence ID" value="NZ_FQXH01000007.1"/>
</dbReference>
<feature type="modified residue" description="4-aspartylphosphate" evidence="4">
    <location>
        <position position="55"/>
    </location>
</feature>
<dbReference type="SMART" id="SM00448">
    <property type="entry name" value="REC"/>
    <property type="match status" value="1"/>
</dbReference>
<dbReference type="SUPFAM" id="SSF52172">
    <property type="entry name" value="CheY-like"/>
    <property type="match status" value="1"/>
</dbReference>
<dbReference type="CDD" id="cd17906">
    <property type="entry name" value="CheX"/>
    <property type="match status" value="1"/>
</dbReference>
<dbReference type="GO" id="GO:0000160">
    <property type="term" value="P:phosphorelay signal transduction system"/>
    <property type="evidence" value="ECO:0007669"/>
    <property type="project" value="InterPro"/>
</dbReference>
<dbReference type="InterPro" id="IPR028976">
    <property type="entry name" value="CheC-like_sf"/>
</dbReference>
<reference evidence="7" key="1">
    <citation type="submission" date="2016-11" db="EMBL/GenBank/DDBJ databases">
        <authorList>
            <person name="Varghese N."/>
            <person name="Submissions S."/>
        </authorList>
    </citation>
    <scope>NUCLEOTIDE SEQUENCE [LARGE SCALE GENOMIC DNA]</scope>
    <source>
        <strain evidence="7">DSM 15285</strain>
    </source>
</reference>
<evidence type="ECO:0000313" key="7">
    <source>
        <dbReference type="Proteomes" id="UP000242520"/>
    </source>
</evidence>
<dbReference type="GO" id="GO:0006935">
    <property type="term" value="P:chemotaxis"/>
    <property type="evidence" value="ECO:0007669"/>
    <property type="project" value="UniProtKB-KW"/>
</dbReference>
<name>A0A1M5Q682_9FIRM</name>
<evidence type="ECO:0000256" key="3">
    <source>
        <dbReference type="ARBA" id="ARBA00024867"/>
    </source>
</evidence>
<dbReference type="Pfam" id="PF13690">
    <property type="entry name" value="CheX"/>
    <property type="match status" value="1"/>
</dbReference>